<dbReference type="InterPro" id="IPR021333">
    <property type="entry name" value="DUF2946"/>
</dbReference>
<proteinExistence type="predicted"/>
<evidence type="ECO:0000313" key="3">
    <source>
        <dbReference type="Proteomes" id="UP000484015"/>
    </source>
</evidence>
<comment type="caution">
    <text evidence="2">The sequence shown here is derived from an EMBL/GenBank/DDBJ whole genome shotgun (WGS) entry which is preliminary data.</text>
</comment>
<sequence>MKRTSATRTLWLWIACFAVLMNALAPSISHAIAFSQGVPATWEICRADGSRVTVSGLITGEDSGKSSGKAKAMGEDCAYCQTHAGSFGLPPVTLSSLPDVGMQLTPFLFYHAPQPLSVWATAQPRGPPAHV</sequence>
<keyword evidence="1" id="KW-0732">Signal</keyword>
<feature type="chain" id="PRO_5026797925" evidence="1">
    <location>
        <begin position="32"/>
        <end position="131"/>
    </location>
</feature>
<reference evidence="2 3" key="1">
    <citation type="submission" date="2019-11" db="EMBL/GenBank/DDBJ databases">
        <title>Type strains purchased from KCTC, JCM and DSMZ.</title>
        <authorList>
            <person name="Lu H."/>
        </authorList>
    </citation>
    <scope>NUCLEOTIDE SEQUENCE [LARGE SCALE GENOMIC DNA]</scope>
    <source>
        <strain evidence="2 3">KCTC 42409</strain>
    </source>
</reference>
<dbReference type="OrthoDB" id="8536886at2"/>
<organism evidence="2 3">
    <name type="scientific">Pseudoduganella ginsengisoli</name>
    <dbReference type="NCBI Taxonomy" id="1462440"/>
    <lineage>
        <taxon>Bacteria</taxon>
        <taxon>Pseudomonadati</taxon>
        <taxon>Pseudomonadota</taxon>
        <taxon>Betaproteobacteria</taxon>
        <taxon>Burkholderiales</taxon>
        <taxon>Oxalobacteraceae</taxon>
        <taxon>Telluria group</taxon>
        <taxon>Pseudoduganella</taxon>
    </lineage>
</organism>
<dbReference type="RefSeq" id="WP_155439712.1">
    <property type="nucleotide sequence ID" value="NZ_WNLA01000009.1"/>
</dbReference>
<keyword evidence="3" id="KW-1185">Reference proteome</keyword>
<name>A0A6L6Q0B8_9BURK</name>
<accession>A0A6L6Q0B8</accession>
<protein>
    <submittedName>
        <fullName evidence="2">DUF2946 domain-containing protein</fullName>
    </submittedName>
</protein>
<dbReference type="Proteomes" id="UP000484015">
    <property type="component" value="Unassembled WGS sequence"/>
</dbReference>
<feature type="signal peptide" evidence="1">
    <location>
        <begin position="1"/>
        <end position="31"/>
    </location>
</feature>
<dbReference type="AlphaFoldDB" id="A0A6L6Q0B8"/>
<evidence type="ECO:0000313" key="2">
    <source>
        <dbReference type="EMBL" id="MTW03333.1"/>
    </source>
</evidence>
<dbReference type="EMBL" id="WNLA01000009">
    <property type="protein sequence ID" value="MTW03333.1"/>
    <property type="molecule type" value="Genomic_DNA"/>
</dbReference>
<gene>
    <name evidence="2" type="ORF">GM668_14700</name>
</gene>
<evidence type="ECO:0000256" key="1">
    <source>
        <dbReference type="SAM" id="SignalP"/>
    </source>
</evidence>
<dbReference type="Pfam" id="PF11162">
    <property type="entry name" value="DUF2946"/>
    <property type="match status" value="1"/>
</dbReference>